<evidence type="ECO:0000256" key="1">
    <source>
        <dbReference type="ARBA" id="ARBA00000832"/>
    </source>
</evidence>
<keyword evidence="7 9" id="KW-0378">Hydrolase</keyword>
<comment type="pathway">
    <text evidence="3 7">Carbohydrate degradation; pentose phosphate pathway; D-ribulose 5-phosphate from D-glucose 6-phosphate (oxidative stage): step 2/3.</text>
</comment>
<dbReference type="Pfam" id="PF01182">
    <property type="entry name" value="Glucosamine_iso"/>
    <property type="match status" value="1"/>
</dbReference>
<dbReference type="HOGENOM" id="CLU_053947_0_1_3"/>
<dbReference type="InterPro" id="IPR037171">
    <property type="entry name" value="NagB/RpiA_transferase-like"/>
</dbReference>
<dbReference type="BioCyc" id="SYNEL:SYNPCC7942_0529-MONOMER"/>
<evidence type="ECO:0000256" key="6">
    <source>
        <dbReference type="ARBA" id="ARBA00020337"/>
    </source>
</evidence>
<dbReference type="Gene3D" id="3.40.50.1360">
    <property type="match status" value="1"/>
</dbReference>
<evidence type="ECO:0000256" key="2">
    <source>
        <dbReference type="ARBA" id="ARBA00002681"/>
    </source>
</evidence>
<evidence type="ECO:0000256" key="5">
    <source>
        <dbReference type="ARBA" id="ARBA00013198"/>
    </source>
</evidence>
<proteinExistence type="inferred from homology"/>
<evidence type="ECO:0000256" key="7">
    <source>
        <dbReference type="RuleBase" id="RU365095"/>
    </source>
</evidence>
<dbReference type="EMBL" id="CP000100">
    <property type="protein sequence ID" value="ABB56561.1"/>
    <property type="molecule type" value="Genomic_DNA"/>
</dbReference>
<comment type="catalytic activity">
    <reaction evidence="1 7">
        <text>6-phospho-D-glucono-1,5-lactone + H2O = 6-phospho-D-gluconate + H(+)</text>
        <dbReference type="Rhea" id="RHEA:12556"/>
        <dbReference type="ChEBI" id="CHEBI:15377"/>
        <dbReference type="ChEBI" id="CHEBI:15378"/>
        <dbReference type="ChEBI" id="CHEBI:57955"/>
        <dbReference type="ChEBI" id="CHEBI:58759"/>
        <dbReference type="EC" id="3.1.1.31"/>
    </reaction>
</comment>
<dbReference type="InterPro" id="IPR006148">
    <property type="entry name" value="Glc/Gal-6P_isomerase"/>
</dbReference>
<organism evidence="9 10">
    <name type="scientific">Synechococcus elongatus (strain ATCC 33912 / PCC 7942 / FACHB-805)</name>
    <name type="common">Anacystis nidulans R2</name>
    <dbReference type="NCBI Taxonomy" id="1140"/>
    <lineage>
        <taxon>Bacteria</taxon>
        <taxon>Bacillati</taxon>
        <taxon>Cyanobacteriota</taxon>
        <taxon>Cyanophyceae</taxon>
        <taxon>Synechococcales</taxon>
        <taxon>Synechococcaceae</taxon>
        <taxon>Synechococcus</taxon>
    </lineage>
</organism>
<name>Q31QV8_SYNE7</name>
<dbReference type="InterPro" id="IPR005900">
    <property type="entry name" value="6-phosphogluconolactonase_DevB"/>
</dbReference>
<accession>Q31QV8</accession>
<dbReference type="AlphaFoldDB" id="Q31QV8"/>
<keyword evidence="10" id="KW-1185">Reference proteome</keyword>
<dbReference type="NCBIfam" id="TIGR01198">
    <property type="entry name" value="pgl"/>
    <property type="match status" value="1"/>
</dbReference>
<evidence type="ECO:0000256" key="4">
    <source>
        <dbReference type="ARBA" id="ARBA00010662"/>
    </source>
</evidence>
<sequence length="239" mass="26046">MSVHQSVLADFAAVVSAAQTLVLETASRAIAERGTFRLALSGGSTPKALYEQLATSEADWANWQIFWGDERYVPNDHPDSNERMARQAWLDQVPIPAEQIHPLPTQSADPWQDAAIAETDLRRAFQVQEPAWPVFDLVLLGLGDDGHTASLFPGTAALEEQSRLVTVGDRGGQPRLTFTAPLINQARTVVFLVSGAAKQEALKRALAATGDSQQTPVRLIQPVTGQLYWLLDRDAAVLL</sequence>
<feature type="domain" description="Glucosamine/galactosamine-6-phosphate isomerase" evidence="8">
    <location>
        <begin position="12"/>
        <end position="229"/>
    </location>
</feature>
<evidence type="ECO:0000313" key="9">
    <source>
        <dbReference type="EMBL" id="ABB56561.1"/>
    </source>
</evidence>
<comment type="function">
    <text evidence="2 7">Hydrolysis of 6-phosphogluconolactone to 6-phosphogluconate.</text>
</comment>
<dbReference type="UniPathway" id="UPA00115">
    <property type="reaction ID" value="UER00409"/>
</dbReference>
<dbReference type="SUPFAM" id="SSF100950">
    <property type="entry name" value="NagB/RpiA/CoA transferase-like"/>
    <property type="match status" value="1"/>
</dbReference>
<dbReference type="Proteomes" id="UP000889800">
    <property type="component" value="Chromosome"/>
</dbReference>
<dbReference type="PaxDb" id="1140-Synpcc7942_0529"/>
<dbReference type="KEGG" id="syf:Synpcc7942_0529"/>
<dbReference type="STRING" id="1140.Synpcc7942_0529"/>
<dbReference type="CDD" id="cd01400">
    <property type="entry name" value="6PGL"/>
    <property type="match status" value="1"/>
</dbReference>
<protein>
    <recommendedName>
        <fullName evidence="6 7">6-phosphogluconolactonase</fullName>
        <shortName evidence="7">6PGL</shortName>
        <ecNumber evidence="5 7">3.1.1.31</ecNumber>
    </recommendedName>
</protein>
<dbReference type="PANTHER" id="PTHR11054">
    <property type="entry name" value="6-PHOSPHOGLUCONOLACTONASE"/>
    <property type="match status" value="1"/>
</dbReference>
<evidence type="ECO:0000313" key="10">
    <source>
        <dbReference type="Proteomes" id="UP000889800"/>
    </source>
</evidence>
<comment type="similarity">
    <text evidence="4 7">Belongs to the glucosamine/galactosamine-6-phosphate isomerase family. 6-phosphogluconolactonase subfamily.</text>
</comment>
<dbReference type="GO" id="GO:0017057">
    <property type="term" value="F:6-phosphogluconolactonase activity"/>
    <property type="evidence" value="ECO:0007669"/>
    <property type="project" value="UniProtKB-UniRule"/>
</dbReference>
<dbReference type="eggNOG" id="COG0363">
    <property type="taxonomic scope" value="Bacteria"/>
</dbReference>
<evidence type="ECO:0000256" key="3">
    <source>
        <dbReference type="ARBA" id="ARBA00004961"/>
    </source>
</evidence>
<evidence type="ECO:0000259" key="8">
    <source>
        <dbReference type="Pfam" id="PF01182"/>
    </source>
</evidence>
<dbReference type="GO" id="GO:0006098">
    <property type="term" value="P:pentose-phosphate shunt"/>
    <property type="evidence" value="ECO:0007669"/>
    <property type="project" value="UniProtKB-UniPathway"/>
</dbReference>
<dbReference type="PANTHER" id="PTHR11054:SF0">
    <property type="entry name" value="6-PHOSPHOGLUCONOLACTONASE"/>
    <property type="match status" value="1"/>
</dbReference>
<dbReference type="InterPro" id="IPR039104">
    <property type="entry name" value="6PGL"/>
</dbReference>
<dbReference type="EC" id="3.1.1.31" evidence="5 7"/>
<gene>
    <name evidence="7" type="primary">pgl</name>
    <name evidence="9" type="ordered locus">Synpcc7942_0529</name>
</gene>
<dbReference type="GO" id="GO:0005975">
    <property type="term" value="P:carbohydrate metabolic process"/>
    <property type="evidence" value="ECO:0007669"/>
    <property type="project" value="UniProtKB-UniRule"/>
</dbReference>
<reference evidence="10" key="1">
    <citation type="submission" date="2005-08" db="EMBL/GenBank/DDBJ databases">
        <title>Complete sequence of chromosome 1 of Synechococcus elongatus PCC 7942.</title>
        <authorList>
            <consortium name="US DOE Joint Genome Institute"/>
            <person name="Copeland A."/>
            <person name="Lucas S."/>
            <person name="Lapidus A."/>
            <person name="Barry K."/>
            <person name="Detter J.C."/>
            <person name="Glavina T."/>
            <person name="Hammon N."/>
            <person name="Israni S."/>
            <person name="Pitluck S."/>
            <person name="Schmutz J."/>
            <person name="Larimer F."/>
            <person name="Land M."/>
            <person name="Kyrpides N."/>
            <person name="Lykidis A."/>
            <person name="Richardson P."/>
        </authorList>
    </citation>
    <scope>NUCLEOTIDE SEQUENCE [LARGE SCALE GENOMIC DNA]</scope>
    <source>
        <strain evidence="10">ATCC 33912 / PCC 7942 / FACHB-805</strain>
    </source>
</reference>